<evidence type="ECO:0000313" key="2">
    <source>
        <dbReference type="EMBL" id="SCY58605.1"/>
    </source>
</evidence>
<proteinExistence type="predicted"/>
<protein>
    <recommendedName>
        <fullName evidence="4">DUF4179 domain-containing protein</fullName>
    </recommendedName>
</protein>
<dbReference type="EMBL" id="FMVM01000006">
    <property type="protein sequence ID" value="SCY58605.1"/>
    <property type="molecule type" value="Genomic_DNA"/>
</dbReference>
<dbReference type="RefSeq" id="WP_090918861.1">
    <property type="nucleotide sequence ID" value="NZ_FMVM01000006.1"/>
</dbReference>
<dbReference type="Proteomes" id="UP000198538">
    <property type="component" value="Unassembled WGS sequence"/>
</dbReference>
<gene>
    <name evidence="2" type="ORF">SAMN05720606_106206</name>
</gene>
<evidence type="ECO:0000313" key="3">
    <source>
        <dbReference type="Proteomes" id="UP000198538"/>
    </source>
</evidence>
<accession>A0A1G5H414</accession>
<keyword evidence="1" id="KW-0812">Transmembrane</keyword>
<dbReference type="STRING" id="582692.SAMN05720606_106206"/>
<name>A0A1G5H414_9BACL</name>
<reference evidence="3" key="1">
    <citation type="submission" date="2016-10" db="EMBL/GenBank/DDBJ databases">
        <authorList>
            <person name="Varghese N."/>
            <person name="Submissions S."/>
        </authorList>
    </citation>
    <scope>NUCLEOTIDE SEQUENCE [LARGE SCALE GENOMIC DNA]</scope>
    <source>
        <strain evidence="3">BL9</strain>
    </source>
</reference>
<evidence type="ECO:0008006" key="4">
    <source>
        <dbReference type="Google" id="ProtNLM"/>
    </source>
</evidence>
<organism evidence="2 3">
    <name type="scientific">Paenibacillus polysaccharolyticus</name>
    <dbReference type="NCBI Taxonomy" id="582692"/>
    <lineage>
        <taxon>Bacteria</taxon>
        <taxon>Bacillati</taxon>
        <taxon>Bacillota</taxon>
        <taxon>Bacilli</taxon>
        <taxon>Bacillales</taxon>
        <taxon>Paenibacillaceae</taxon>
        <taxon>Paenibacillus</taxon>
    </lineage>
</organism>
<dbReference type="AlphaFoldDB" id="A0A1G5H414"/>
<keyword evidence="1" id="KW-1133">Transmembrane helix</keyword>
<evidence type="ECO:0000256" key="1">
    <source>
        <dbReference type="SAM" id="Phobius"/>
    </source>
</evidence>
<sequence length="283" mass="31512">MTSKERYENIEIPAQLTEVIRQAQRKAAARKKSSRLIRYASALAACAAFLFIVNIPTVANAMVKIPVVGTIVQVLQFGDGGKITDGVTVGSDATQNTLQIHFSTDDQDQTNDAPYYNVVHKSAPNRILFTFSGARYMDMEKVKNDFMTQPLVKDVYGSMILDDSSVGFVVVLKEGVQYSVTEFKNPGYLEVKLTSDGKPVTPRKVFSLRTESMPFGESMGILKESYPDEDISFLKTSTDEFTAVIGEYSTAEEAELKLKELAKLPEYNGEFYVDSWMSNENPK</sequence>
<feature type="transmembrane region" description="Helical" evidence="1">
    <location>
        <begin position="36"/>
        <end position="55"/>
    </location>
</feature>
<keyword evidence="1" id="KW-0472">Membrane</keyword>
<keyword evidence="3" id="KW-1185">Reference proteome</keyword>